<organism evidence="1 2">
    <name type="scientific">Micromonospora endolithica</name>
    <dbReference type="NCBI Taxonomy" id="230091"/>
    <lineage>
        <taxon>Bacteria</taxon>
        <taxon>Bacillati</taxon>
        <taxon>Actinomycetota</taxon>
        <taxon>Actinomycetes</taxon>
        <taxon>Micromonosporales</taxon>
        <taxon>Micromonosporaceae</taxon>
        <taxon>Micromonospora</taxon>
    </lineage>
</organism>
<evidence type="ECO:0000313" key="2">
    <source>
        <dbReference type="Proteomes" id="UP000281726"/>
    </source>
</evidence>
<dbReference type="EMBL" id="RBAK01000021">
    <property type="protein sequence ID" value="RKN38462.1"/>
    <property type="molecule type" value="Genomic_DNA"/>
</dbReference>
<evidence type="ECO:0000313" key="1">
    <source>
        <dbReference type="EMBL" id="RKN38462.1"/>
    </source>
</evidence>
<sequence length="111" mass="12072">MNRYTITGALDDMRNGRRVLVLCHTQHEARHAFTSMARHALPSETVRRANGQERITAHDGPGWIAFSSARGNAFRGMSVDVVVLDHDPSLGLVATIKAALAASKVGEIIRP</sequence>
<accession>A0A3A9YR33</accession>
<reference evidence="1 2" key="1">
    <citation type="journal article" date="2004" name="Syst. Appl. Microbiol.">
        <title>Cryptoendolithic actinomycetes from antarctic sandstone rock samples: Micromonospora endolithica sp. nov. and two isolates related to Micromonospora coerulea Jensen 1932.</title>
        <authorList>
            <person name="Hirsch P."/>
            <person name="Mevs U."/>
            <person name="Kroppenstedt R.M."/>
            <person name="Schumann P."/>
            <person name="Stackebrandt E."/>
        </authorList>
    </citation>
    <scope>NUCLEOTIDE SEQUENCE [LARGE SCALE GENOMIC DNA]</scope>
    <source>
        <strain evidence="1 2">JCM 12677</strain>
    </source>
</reference>
<keyword evidence="2" id="KW-1185">Reference proteome</keyword>
<comment type="caution">
    <text evidence="1">The sequence shown here is derived from an EMBL/GenBank/DDBJ whole genome shotgun (WGS) entry which is preliminary data.</text>
</comment>
<dbReference type="RefSeq" id="WP_120733055.1">
    <property type="nucleotide sequence ID" value="NZ_RBAK01000021.1"/>
</dbReference>
<dbReference type="OrthoDB" id="5083977at2"/>
<gene>
    <name evidence="1" type="ORF">D7223_31145</name>
</gene>
<name>A0A3A9YR33_9ACTN</name>
<proteinExistence type="predicted"/>
<protein>
    <submittedName>
        <fullName evidence="1">Uncharacterized protein</fullName>
    </submittedName>
</protein>
<dbReference type="AlphaFoldDB" id="A0A3A9YR33"/>
<dbReference type="Proteomes" id="UP000281726">
    <property type="component" value="Unassembled WGS sequence"/>
</dbReference>